<dbReference type="Gene3D" id="3.40.50.300">
    <property type="entry name" value="P-loop containing nucleotide triphosphate hydrolases"/>
    <property type="match status" value="1"/>
</dbReference>
<dbReference type="PANTHER" id="PTHR13696">
    <property type="entry name" value="P-LOOP CONTAINING NUCLEOSIDE TRIPHOSPHATE HYDROLASE"/>
    <property type="match status" value="1"/>
</dbReference>
<dbReference type="SUPFAM" id="SSF52540">
    <property type="entry name" value="P-loop containing nucleoside triphosphate hydrolases"/>
    <property type="match status" value="1"/>
</dbReference>
<dbReference type="EMBL" id="RXMA01000065">
    <property type="protein sequence ID" value="RTR11811.1"/>
    <property type="molecule type" value="Genomic_DNA"/>
</dbReference>
<feature type="domain" description="CobQ/CobB/MinD/ParA nucleotide binding" evidence="1">
    <location>
        <begin position="4"/>
        <end position="165"/>
    </location>
</feature>
<evidence type="ECO:0000313" key="2">
    <source>
        <dbReference type="EMBL" id="RTR11811.1"/>
    </source>
</evidence>
<dbReference type="Proteomes" id="UP000277007">
    <property type="component" value="Unassembled WGS sequence"/>
</dbReference>
<reference evidence="2 3" key="1">
    <citation type="submission" date="2018-12" db="EMBL/GenBank/DDBJ databases">
        <authorList>
            <person name="Yang Y."/>
        </authorList>
    </citation>
    <scope>NUCLEOTIDE SEQUENCE [LARGE SCALE GENOMIC DNA]</scope>
    <source>
        <strain evidence="2 3">L-25-5w-1</strain>
    </source>
</reference>
<accession>A0A431V9J9</accession>
<dbReference type="PIRSF" id="PIRSF009320">
    <property type="entry name" value="Nuc_binding_HP_1000"/>
    <property type="match status" value="1"/>
</dbReference>
<comment type="caution">
    <text evidence="2">The sequence shown here is derived from an EMBL/GenBank/DDBJ whole genome shotgun (WGS) entry which is preliminary data.</text>
</comment>
<organism evidence="2 3">
    <name type="scientific">Azospirillum griseum</name>
    <dbReference type="NCBI Taxonomy" id="2496639"/>
    <lineage>
        <taxon>Bacteria</taxon>
        <taxon>Pseudomonadati</taxon>
        <taxon>Pseudomonadota</taxon>
        <taxon>Alphaproteobacteria</taxon>
        <taxon>Rhodospirillales</taxon>
        <taxon>Azospirillaceae</taxon>
        <taxon>Azospirillum</taxon>
    </lineage>
</organism>
<dbReference type="RefSeq" id="WP_126620752.1">
    <property type="nucleotide sequence ID" value="NZ_JBHUCY010000052.1"/>
</dbReference>
<dbReference type="OrthoDB" id="113462at2"/>
<evidence type="ECO:0000313" key="3">
    <source>
        <dbReference type="Proteomes" id="UP000277007"/>
    </source>
</evidence>
<keyword evidence="3" id="KW-1185">Reference proteome</keyword>
<proteinExistence type="predicted"/>
<dbReference type="InterPro" id="IPR050678">
    <property type="entry name" value="DNA_Partitioning_ATPase"/>
</dbReference>
<gene>
    <name evidence="2" type="ORF">EJ903_25865</name>
</gene>
<protein>
    <submittedName>
        <fullName evidence="2">ParA family protein</fullName>
    </submittedName>
</protein>
<sequence length="211" mass="22445">MPILAIASTKGGPGKTTLAVCLADWWCRQGKTVTCLDTDPNRNLMSWIGKRADDRLTCRAVGEEDVITEARSAKTNSDVVIIDVAGFLARGLLYAVGVADAVLIPCRPAKGDVIEAGRTQQQIQNAADLSGRSIPHAAVLTQVNRRASVTTHSRGQLSVLGIPTLDADFPLRAIYQAAWYQAATPLELGDNAAAGEIEAVAREAERLLGAR</sequence>
<dbReference type="PANTHER" id="PTHR13696:SF96">
    <property type="entry name" value="COBQ_COBB_MIND_PARA NUCLEOTIDE BINDING DOMAIN-CONTAINING PROTEIN"/>
    <property type="match status" value="1"/>
</dbReference>
<dbReference type="Pfam" id="PF01656">
    <property type="entry name" value="CbiA"/>
    <property type="match status" value="1"/>
</dbReference>
<dbReference type="AlphaFoldDB" id="A0A431V9J9"/>
<dbReference type="InterPro" id="IPR002586">
    <property type="entry name" value="CobQ/CobB/MinD/ParA_Nub-bd_dom"/>
</dbReference>
<dbReference type="CDD" id="cd02042">
    <property type="entry name" value="ParAB_family"/>
    <property type="match status" value="1"/>
</dbReference>
<dbReference type="InterPro" id="IPR027417">
    <property type="entry name" value="P-loop_NTPase"/>
</dbReference>
<evidence type="ECO:0000259" key="1">
    <source>
        <dbReference type="Pfam" id="PF01656"/>
    </source>
</evidence>
<name>A0A431V9J9_9PROT</name>